<protein>
    <submittedName>
        <fullName evidence="2">Uncharacterized protein</fullName>
    </submittedName>
</protein>
<evidence type="ECO:0000256" key="1">
    <source>
        <dbReference type="SAM" id="Phobius"/>
    </source>
</evidence>
<feature type="transmembrane region" description="Helical" evidence="1">
    <location>
        <begin position="170"/>
        <end position="200"/>
    </location>
</feature>
<dbReference type="EMBL" id="QGGO01000017">
    <property type="protein sequence ID" value="PWK23321.1"/>
    <property type="molecule type" value="Genomic_DNA"/>
</dbReference>
<feature type="transmembrane region" description="Helical" evidence="1">
    <location>
        <begin position="91"/>
        <end position="110"/>
    </location>
</feature>
<feature type="transmembrane region" description="Helical" evidence="1">
    <location>
        <begin position="235"/>
        <end position="254"/>
    </location>
</feature>
<dbReference type="AlphaFoldDB" id="A0A316DYY1"/>
<feature type="transmembrane region" description="Helical" evidence="1">
    <location>
        <begin position="260"/>
        <end position="284"/>
    </location>
</feature>
<feature type="transmembrane region" description="Helical" evidence="1">
    <location>
        <begin position="305"/>
        <end position="325"/>
    </location>
</feature>
<name>A0A316DYY1_9BACT</name>
<feature type="transmembrane region" description="Helical" evidence="1">
    <location>
        <begin position="365"/>
        <end position="386"/>
    </location>
</feature>
<comment type="caution">
    <text evidence="2">The sequence shown here is derived from an EMBL/GenBank/DDBJ whole genome shotgun (WGS) entry which is preliminary data.</text>
</comment>
<keyword evidence="1" id="KW-1133">Transmembrane helix</keyword>
<feature type="transmembrane region" description="Helical" evidence="1">
    <location>
        <begin position="337"/>
        <end position="358"/>
    </location>
</feature>
<feature type="transmembrane region" description="Helical" evidence="1">
    <location>
        <begin position="7"/>
        <end position="26"/>
    </location>
</feature>
<dbReference type="Proteomes" id="UP000245489">
    <property type="component" value="Unassembled WGS sequence"/>
</dbReference>
<evidence type="ECO:0000313" key="2">
    <source>
        <dbReference type="EMBL" id="PWK23321.1"/>
    </source>
</evidence>
<reference evidence="2 3" key="1">
    <citation type="submission" date="2018-05" db="EMBL/GenBank/DDBJ databases">
        <title>Genomic Encyclopedia of Archaeal and Bacterial Type Strains, Phase II (KMG-II): from individual species to whole genera.</title>
        <authorList>
            <person name="Goeker M."/>
        </authorList>
    </citation>
    <scope>NUCLEOTIDE SEQUENCE [LARGE SCALE GENOMIC DNA]</scope>
    <source>
        <strain evidence="2 3">DSM 22214</strain>
    </source>
</reference>
<dbReference type="RefSeq" id="WP_109743845.1">
    <property type="nucleotide sequence ID" value="NZ_QGGO01000017.1"/>
</dbReference>
<gene>
    <name evidence="2" type="ORF">LV89_03138</name>
</gene>
<dbReference type="OrthoDB" id="913445at2"/>
<keyword evidence="3" id="KW-1185">Reference proteome</keyword>
<feature type="transmembrane region" description="Helical" evidence="1">
    <location>
        <begin position="117"/>
        <end position="134"/>
    </location>
</feature>
<accession>A0A316DYY1</accession>
<keyword evidence="1" id="KW-0472">Membrane</keyword>
<feature type="transmembrane region" description="Helical" evidence="1">
    <location>
        <begin position="206"/>
        <end position="223"/>
    </location>
</feature>
<keyword evidence="1" id="KW-0812">Transmembrane</keyword>
<proteinExistence type="predicted"/>
<feature type="transmembrane region" description="Helical" evidence="1">
    <location>
        <begin position="146"/>
        <end position="163"/>
    </location>
</feature>
<evidence type="ECO:0000313" key="3">
    <source>
        <dbReference type="Proteomes" id="UP000245489"/>
    </source>
</evidence>
<organism evidence="2 3">
    <name type="scientific">Arcicella aurantiaca</name>
    <dbReference type="NCBI Taxonomy" id="591202"/>
    <lineage>
        <taxon>Bacteria</taxon>
        <taxon>Pseudomonadati</taxon>
        <taxon>Bacteroidota</taxon>
        <taxon>Cytophagia</taxon>
        <taxon>Cytophagales</taxon>
        <taxon>Flectobacillaceae</taxon>
        <taxon>Arcicella</taxon>
    </lineage>
</organism>
<sequence>MKYNPQKYFSLLLIIAPILFFVFYVWQYTINVPFLDDSLYYTKCLVDVEKSNSAVDSFWIFMKQHTITEHRTPISKFTAWLIYKFTGKFDYVILAHLGNLALFGMLFLFWRFFKKHGWSLLYFTPIPFLIFQMQTYENQFWTICNWTYYPIGLLQMVVLYFLSYQKRNNLLYAIITAILVTFTFSNGMFVFLPVGLLLIYQKRYKALGLFIIVGIACVALYFSNYKPSPIAPHEFSLTHLLGGFVLMLGAYVDVQGLHKFSAVTSSIFGMIILSLMTWGGITLLKDYFESEEIPNKNTENKDFQFIISSMIVLCMSAGAVAYSRYSGEFGFEEMFVSRYRFISVTLLCLAYSFVLLLIKKDSIKRLILTFFLPITAFLYIYSYYYIHEYNVNFREKLVAATYNFKHHNSWVLYPFDNDWTYQVDVENVAAIKMGIYQLPTLPFTAFQEAINKDSVQNVRNLPLTLEENKDRFVLKNETLNVENPLIVEQNVVLKSKRNTYLLPLKRQRNKSRRDYLFHQNYFWKGFETDILKNTFIPDEYTIGLLKIQDGKYNIQYSNLKLKL</sequence>